<keyword evidence="7" id="KW-0520">NAD</keyword>
<evidence type="ECO:0000313" key="9">
    <source>
        <dbReference type="EMBL" id="RUL88377.1"/>
    </source>
</evidence>
<sequence length="153" mass="16957">MTDPSFPFEYLSNYLIIGAALMALGMLGFLSRRNLIVMFLSAEMMLQGVALTLVGFSRYHGNWTGQVFTIVMLTVAASEAALALALILVLFHRIRSLDVTLWQDLRETGLPESVDTSGAEPYEPVPGPESYPHLTPSGVEPPHPRQPWEQRRG</sequence>
<dbReference type="Pfam" id="PF00420">
    <property type="entry name" value="Oxidored_q2"/>
    <property type="match status" value="1"/>
</dbReference>
<organism evidence="9 10">
    <name type="scientific">Tautonia sociabilis</name>
    <dbReference type="NCBI Taxonomy" id="2080755"/>
    <lineage>
        <taxon>Bacteria</taxon>
        <taxon>Pseudomonadati</taxon>
        <taxon>Planctomycetota</taxon>
        <taxon>Planctomycetia</taxon>
        <taxon>Isosphaerales</taxon>
        <taxon>Isosphaeraceae</taxon>
        <taxon>Tautonia</taxon>
    </lineage>
</organism>
<evidence type="ECO:0000313" key="10">
    <source>
        <dbReference type="Proteomes" id="UP000280296"/>
    </source>
</evidence>
<evidence type="ECO:0000256" key="8">
    <source>
        <dbReference type="SAM" id="MobiDB-lite"/>
    </source>
</evidence>
<dbReference type="HAMAP" id="MF_01456">
    <property type="entry name" value="NDH1_NuoK"/>
    <property type="match status" value="1"/>
</dbReference>
<dbReference type="InterPro" id="IPR039428">
    <property type="entry name" value="NUOK/Mnh_C1-like"/>
</dbReference>
<dbReference type="EC" id="7.1.1.-" evidence="7"/>
<comment type="function">
    <text evidence="7">NDH-1 shuttles electrons from NADH, via FMN and iron-sulfur (Fe-S) centers, to quinones in the respiratory chain. The immediate electron acceptor for the enzyme in this species is believed to be ubiquinone. Couples the redox reaction to proton translocation (for every two electrons transferred, four hydrogen ions are translocated across the cytoplasmic membrane), and thus conserves the redox energy in a proton gradient.</text>
</comment>
<evidence type="ECO:0000256" key="2">
    <source>
        <dbReference type="ARBA" id="ARBA00010519"/>
    </source>
</evidence>
<dbReference type="Gene3D" id="1.10.287.3510">
    <property type="match status" value="1"/>
</dbReference>
<dbReference type="Proteomes" id="UP000280296">
    <property type="component" value="Unassembled WGS sequence"/>
</dbReference>
<dbReference type="PANTHER" id="PTHR11434:SF16">
    <property type="entry name" value="NADH-UBIQUINONE OXIDOREDUCTASE CHAIN 4L"/>
    <property type="match status" value="1"/>
</dbReference>
<feature type="compositionally biased region" description="Basic and acidic residues" evidence="8">
    <location>
        <begin position="142"/>
        <end position="153"/>
    </location>
</feature>
<comment type="catalytic activity">
    <reaction evidence="7">
        <text>a quinone + NADH + 5 H(+)(in) = a quinol + NAD(+) + 4 H(+)(out)</text>
        <dbReference type="Rhea" id="RHEA:57888"/>
        <dbReference type="ChEBI" id="CHEBI:15378"/>
        <dbReference type="ChEBI" id="CHEBI:24646"/>
        <dbReference type="ChEBI" id="CHEBI:57540"/>
        <dbReference type="ChEBI" id="CHEBI:57945"/>
        <dbReference type="ChEBI" id="CHEBI:132124"/>
    </reaction>
</comment>
<dbReference type="EMBL" id="RYZH01000011">
    <property type="protein sequence ID" value="RUL88377.1"/>
    <property type="molecule type" value="Genomic_DNA"/>
</dbReference>
<keyword evidence="7" id="KW-0874">Quinone</keyword>
<feature type="region of interest" description="Disordered" evidence="8">
    <location>
        <begin position="111"/>
        <end position="153"/>
    </location>
</feature>
<keyword evidence="6 7" id="KW-0472">Membrane</keyword>
<protein>
    <recommendedName>
        <fullName evidence="7">NADH-quinone oxidoreductase subunit K</fullName>
        <ecNumber evidence="7">7.1.1.-</ecNumber>
    </recommendedName>
    <alternativeName>
        <fullName evidence="7">NADH dehydrogenase I subunit K</fullName>
    </alternativeName>
    <alternativeName>
        <fullName evidence="7">NDH-1 subunit K</fullName>
    </alternativeName>
</protein>
<dbReference type="PANTHER" id="PTHR11434">
    <property type="entry name" value="NADH-UBIQUINONE OXIDOREDUCTASE SUBUNIT ND4L"/>
    <property type="match status" value="1"/>
</dbReference>
<keyword evidence="4 7" id="KW-0812">Transmembrane</keyword>
<evidence type="ECO:0000256" key="3">
    <source>
        <dbReference type="ARBA" id="ARBA00022448"/>
    </source>
</evidence>
<keyword evidence="7" id="KW-0830">Ubiquinone</keyword>
<evidence type="ECO:0000256" key="5">
    <source>
        <dbReference type="ARBA" id="ARBA00022989"/>
    </source>
</evidence>
<evidence type="ECO:0000256" key="6">
    <source>
        <dbReference type="ARBA" id="ARBA00023136"/>
    </source>
</evidence>
<dbReference type="GO" id="GO:0030964">
    <property type="term" value="C:NADH dehydrogenase complex"/>
    <property type="evidence" value="ECO:0007669"/>
    <property type="project" value="TreeGrafter"/>
</dbReference>
<comment type="subcellular location">
    <subcellularLocation>
        <location evidence="7">Cell membrane</location>
        <topology evidence="7">Multi-pass membrane protein</topology>
    </subcellularLocation>
    <subcellularLocation>
        <location evidence="1">Membrane</location>
        <topology evidence="1">Multi-pass membrane protein</topology>
    </subcellularLocation>
</comment>
<dbReference type="GO" id="GO:0042773">
    <property type="term" value="P:ATP synthesis coupled electron transport"/>
    <property type="evidence" value="ECO:0007669"/>
    <property type="project" value="InterPro"/>
</dbReference>
<dbReference type="NCBIfam" id="NF004320">
    <property type="entry name" value="PRK05715.1-2"/>
    <property type="match status" value="1"/>
</dbReference>
<reference evidence="9 10" key="1">
    <citation type="submission" date="2018-12" db="EMBL/GenBank/DDBJ databases">
        <authorList>
            <person name="Toschakov S.V."/>
        </authorList>
    </citation>
    <scope>NUCLEOTIDE SEQUENCE [LARGE SCALE GENOMIC DNA]</scope>
    <source>
        <strain evidence="9 10">GM2012</strain>
    </source>
</reference>
<evidence type="ECO:0000256" key="7">
    <source>
        <dbReference type="HAMAP-Rule" id="MF_01456"/>
    </source>
</evidence>
<proteinExistence type="inferred from homology"/>
<feature type="transmembrane region" description="Helical" evidence="7">
    <location>
        <begin position="12"/>
        <end position="30"/>
    </location>
</feature>
<keyword evidence="5 7" id="KW-1133">Transmembrane helix</keyword>
<accession>A0A432MMG0</accession>
<dbReference type="OrthoDB" id="9811124at2"/>
<keyword evidence="10" id="KW-1185">Reference proteome</keyword>
<dbReference type="RefSeq" id="WP_126724704.1">
    <property type="nucleotide sequence ID" value="NZ_RYZH01000011.1"/>
</dbReference>
<dbReference type="GO" id="GO:0005886">
    <property type="term" value="C:plasma membrane"/>
    <property type="evidence" value="ECO:0007669"/>
    <property type="project" value="UniProtKB-SubCell"/>
</dbReference>
<feature type="transmembrane region" description="Helical" evidence="7">
    <location>
        <begin position="37"/>
        <end position="56"/>
    </location>
</feature>
<keyword evidence="7" id="KW-1003">Cell membrane</keyword>
<keyword evidence="7" id="KW-1278">Translocase</keyword>
<reference evidence="9 10" key="2">
    <citation type="submission" date="2019-01" db="EMBL/GenBank/DDBJ databases">
        <title>Tautonia sociabilis, a novel thermotolerant planctomycete of Isosphaeraceae family, isolated from a 4000 m deep subterranean habitat.</title>
        <authorList>
            <person name="Kovaleva O.L."/>
            <person name="Elcheninov A.G."/>
            <person name="Van Heerden E."/>
            <person name="Toshchakov S.V."/>
            <person name="Novikov A."/>
            <person name="Bonch-Osmolovskaya E.A."/>
            <person name="Kublanov I.V."/>
        </authorList>
    </citation>
    <scope>NUCLEOTIDE SEQUENCE [LARGE SCALE GENOMIC DNA]</scope>
    <source>
        <strain evidence="9 10">GM2012</strain>
    </source>
</reference>
<gene>
    <name evidence="7 9" type="primary">nuoK</name>
    <name evidence="9" type="ORF">TsocGM_07585</name>
</gene>
<dbReference type="InterPro" id="IPR001133">
    <property type="entry name" value="NADH_UbQ_OxRdtase_chain4L/K"/>
</dbReference>
<comment type="caution">
    <text evidence="9">The sequence shown here is derived from an EMBL/GenBank/DDBJ whole genome shotgun (WGS) entry which is preliminary data.</text>
</comment>
<name>A0A432MMG0_9BACT</name>
<dbReference type="AlphaFoldDB" id="A0A432MMG0"/>
<feature type="transmembrane region" description="Helical" evidence="7">
    <location>
        <begin position="68"/>
        <end position="91"/>
    </location>
</feature>
<evidence type="ECO:0000256" key="1">
    <source>
        <dbReference type="ARBA" id="ARBA00004141"/>
    </source>
</evidence>
<comment type="similarity">
    <text evidence="2 7">Belongs to the complex I subunit 4L family.</text>
</comment>
<dbReference type="GO" id="GO:0050136">
    <property type="term" value="F:NADH dehydrogenase (quinone) (non-electrogenic) activity"/>
    <property type="evidence" value="ECO:0007669"/>
    <property type="project" value="UniProtKB-UniRule"/>
</dbReference>
<keyword evidence="3 7" id="KW-0813">Transport</keyword>
<comment type="subunit">
    <text evidence="7">NDH-1 is composed of 14 different subunits. Subunits NuoA, H, J, K, L, M, N constitute the membrane sector of the complex.</text>
</comment>
<keyword evidence="9" id="KW-0560">Oxidoreductase</keyword>
<evidence type="ECO:0000256" key="4">
    <source>
        <dbReference type="ARBA" id="ARBA00022692"/>
    </source>
</evidence>
<dbReference type="GO" id="GO:0048038">
    <property type="term" value="F:quinone binding"/>
    <property type="evidence" value="ECO:0007669"/>
    <property type="project" value="UniProtKB-KW"/>
</dbReference>